<proteinExistence type="predicted"/>
<dbReference type="Proteomes" id="UP000266506">
    <property type="component" value="Unassembled WGS sequence"/>
</dbReference>
<reference evidence="1 2" key="1">
    <citation type="submission" date="2018-08" db="EMBL/GenBank/DDBJ databases">
        <title>Genomic Encyclopedia of Archaeal and Bacterial Type Strains, Phase II (KMG-II): from individual species to whole genera.</title>
        <authorList>
            <person name="Goeker M."/>
        </authorList>
    </citation>
    <scope>NUCLEOTIDE SEQUENCE [LARGE SCALE GENOMIC DNA]</scope>
    <source>
        <strain evidence="1 2">ATCC 27112</strain>
    </source>
</reference>
<accession>A0A397S3A3</accession>
<dbReference type="AlphaFoldDB" id="A0A397S3A3"/>
<evidence type="ECO:0000313" key="1">
    <source>
        <dbReference type="EMBL" id="RIA78437.1"/>
    </source>
</evidence>
<name>A0A397S3A3_9MOLU</name>
<gene>
    <name evidence="1" type="ORF">EI71_00389</name>
</gene>
<protein>
    <submittedName>
        <fullName evidence="1">Uncharacterized protein</fullName>
    </submittedName>
</protein>
<comment type="caution">
    <text evidence="1">The sequence shown here is derived from an EMBL/GenBank/DDBJ whole genome shotgun (WGS) entry which is preliminary data.</text>
</comment>
<evidence type="ECO:0000313" key="2">
    <source>
        <dbReference type="Proteomes" id="UP000266506"/>
    </source>
</evidence>
<sequence length="226" mass="26283">MWAKQRNPWYNKLLEIDEFKNLVSDYLKDNYIKICKLFNNILKETDDLKNSFERNFIKWDILEKYVWPNPTELVEIHTWMGQVEWLMDWLHKSLDYVYNYYVNASNDAYSIGISNGDTYMVQVFNSLDTLNPTIVLNNAWSRDLSTGALVKDGSGAIILKINVVDGYKLKSVGVNDDTLITSIECLDKEKNIYRINGIQGDIEVVIETEENASIPIDSWYNKNSLI</sequence>
<dbReference type="EMBL" id="QXEV01000002">
    <property type="protein sequence ID" value="RIA78437.1"/>
    <property type="molecule type" value="Genomic_DNA"/>
</dbReference>
<dbReference type="OrthoDB" id="9803752at2"/>
<dbReference type="InParanoid" id="A0A397S3A3"/>
<organism evidence="1 2">
    <name type="scientific">Anaeroplasma bactoclasticum</name>
    <dbReference type="NCBI Taxonomy" id="2088"/>
    <lineage>
        <taxon>Bacteria</taxon>
        <taxon>Bacillati</taxon>
        <taxon>Mycoplasmatota</taxon>
        <taxon>Mollicutes</taxon>
        <taxon>Anaeroplasmatales</taxon>
        <taxon>Anaeroplasmataceae</taxon>
        <taxon>Anaeroplasma</taxon>
    </lineage>
</organism>
<keyword evidence="2" id="KW-1185">Reference proteome</keyword>